<dbReference type="InterPro" id="IPR055251">
    <property type="entry name" value="SOS1_NGEF_PH"/>
</dbReference>
<dbReference type="KEGG" id="osn:115223940"/>
<dbReference type="InterPro" id="IPR001849">
    <property type="entry name" value="PH_domain"/>
</dbReference>
<dbReference type="PANTHER" id="PTHR46006">
    <property type="entry name" value="RHO GUANINE NUCLEOTIDE EXCHANGE FACTOR AT 64C, ISOFORM A"/>
    <property type="match status" value="1"/>
</dbReference>
<evidence type="ECO:0000259" key="4">
    <source>
        <dbReference type="PROSITE" id="PS50010"/>
    </source>
</evidence>
<evidence type="ECO:0000313" key="6">
    <source>
        <dbReference type="RefSeq" id="XP_029650545.1"/>
    </source>
</evidence>
<dbReference type="PROSITE" id="PS50003">
    <property type="entry name" value="PH_DOMAIN"/>
    <property type="match status" value="1"/>
</dbReference>
<evidence type="ECO:0000313" key="5">
    <source>
        <dbReference type="Proteomes" id="UP000515154"/>
    </source>
</evidence>
<dbReference type="RefSeq" id="XP_029650545.1">
    <property type="nucleotide sequence ID" value="XM_029794685.2"/>
</dbReference>
<dbReference type="GO" id="GO:0035025">
    <property type="term" value="P:positive regulation of Rho protein signal transduction"/>
    <property type="evidence" value="ECO:0007669"/>
    <property type="project" value="TreeGrafter"/>
</dbReference>
<dbReference type="AlphaFoldDB" id="A0A6P7TKF3"/>
<dbReference type="SUPFAM" id="SSF50729">
    <property type="entry name" value="PH domain-like"/>
    <property type="match status" value="1"/>
</dbReference>
<keyword evidence="2" id="KW-0963">Cytoplasm</keyword>
<name>A0A6P7TKF3_9MOLL</name>
<evidence type="ECO:0000259" key="3">
    <source>
        <dbReference type="PROSITE" id="PS50003"/>
    </source>
</evidence>
<proteinExistence type="predicted"/>
<dbReference type="Gene3D" id="1.20.900.10">
    <property type="entry name" value="Dbl homology (DH) domain"/>
    <property type="match status" value="1"/>
</dbReference>
<dbReference type="InterPro" id="IPR051480">
    <property type="entry name" value="Endocytic_GEF_Adapter"/>
</dbReference>
<dbReference type="Pfam" id="PF22697">
    <property type="entry name" value="SOS1_NGEF_PH"/>
    <property type="match status" value="1"/>
</dbReference>
<dbReference type="SMART" id="SM00325">
    <property type="entry name" value="RhoGEF"/>
    <property type="match status" value="1"/>
</dbReference>
<feature type="domain" description="PH" evidence="3">
    <location>
        <begin position="363"/>
        <end position="478"/>
    </location>
</feature>
<organism evidence="5 6">
    <name type="scientific">Octopus sinensis</name>
    <name type="common">East Asian common octopus</name>
    <dbReference type="NCBI Taxonomy" id="2607531"/>
    <lineage>
        <taxon>Eukaryota</taxon>
        <taxon>Metazoa</taxon>
        <taxon>Spiralia</taxon>
        <taxon>Lophotrochozoa</taxon>
        <taxon>Mollusca</taxon>
        <taxon>Cephalopoda</taxon>
        <taxon>Coleoidea</taxon>
        <taxon>Octopodiformes</taxon>
        <taxon>Octopoda</taxon>
        <taxon>Incirrata</taxon>
        <taxon>Octopodidae</taxon>
        <taxon>Octopus</taxon>
    </lineage>
</organism>
<dbReference type="GO" id="GO:0005085">
    <property type="term" value="F:guanyl-nucleotide exchange factor activity"/>
    <property type="evidence" value="ECO:0007669"/>
    <property type="project" value="InterPro"/>
</dbReference>
<dbReference type="Proteomes" id="UP000515154">
    <property type="component" value="Linkage group LG24"/>
</dbReference>
<dbReference type="CDD" id="cd00160">
    <property type="entry name" value="RhoGEF"/>
    <property type="match status" value="1"/>
</dbReference>
<evidence type="ECO:0000256" key="2">
    <source>
        <dbReference type="ARBA" id="ARBA00022490"/>
    </source>
</evidence>
<dbReference type="InterPro" id="IPR000219">
    <property type="entry name" value="DH_dom"/>
</dbReference>
<protein>
    <submittedName>
        <fullName evidence="6">Neuroepithelial cell-transforming gene 1 protein-like isoform X1</fullName>
    </submittedName>
</protein>
<sequence>MKTPKMTSKENDSFCEPAIPSYRRRFSLSSAASIMDLTELTFKRKRKKDDDSISIHSLDTSSFKNKKHRSMLRVSSLANLLSPAKPAKKMGRALQKSLNFKVPSTASPSLKMGSAAYKLPLPVAAKSRLDRSWSESVKSERITDLSVQEIKRQEAIFELYQGELDLIQDLGVVKTTYHDSMKKLHLLSNEELQKIFGFLDSLIPIHQALVDRLVVQRLPDGTTEGVGKQIKEWVPSLCQYIQVCANQVFAKALLDEKKYDAGVDDFLQRCMESPFSRKLDLWGLLDGPRGRFLKYPLLIKSIQRYTNCGSEDYQCLKDSVKLIEKLIAEADEKIGEAKCTLYKSKLSYVYDDQKVDSVEDSKVFVCSGILKNNKGTKLHVFLLDKVLLVTRPVTNNSQRGFQVYRQPIPVSTLNIEDLKDNEVRMGSFRNAFGQGGQTAKNVFRVSFMDPSQGQSHTLIATDEHDKRQWLQCLRQSISNQRPNGS</sequence>
<dbReference type="SMART" id="SM00233">
    <property type="entry name" value="PH"/>
    <property type="match status" value="1"/>
</dbReference>
<accession>A0A6P7TKF3</accession>
<evidence type="ECO:0000256" key="1">
    <source>
        <dbReference type="ARBA" id="ARBA00004496"/>
    </source>
</evidence>
<dbReference type="GO" id="GO:0005737">
    <property type="term" value="C:cytoplasm"/>
    <property type="evidence" value="ECO:0007669"/>
    <property type="project" value="UniProtKB-SubCell"/>
</dbReference>
<dbReference type="Pfam" id="PF00621">
    <property type="entry name" value="RhoGEF"/>
    <property type="match status" value="1"/>
</dbReference>
<dbReference type="SUPFAM" id="SSF48065">
    <property type="entry name" value="DBL homology domain (DH-domain)"/>
    <property type="match status" value="1"/>
</dbReference>
<comment type="subcellular location">
    <subcellularLocation>
        <location evidence="1">Cytoplasm</location>
    </subcellularLocation>
</comment>
<dbReference type="InterPro" id="IPR011993">
    <property type="entry name" value="PH-like_dom_sf"/>
</dbReference>
<dbReference type="PANTHER" id="PTHR46006:SF8">
    <property type="entry name" value="DH DOMAIN-CONTAINING PROTEIN"/>
    <property type="match status" value="1"/>
</dbReference>
<dbReference type="InterPro" id="IPR035899">
    <property type="entry name" value="DBL_dom_sf"/>
</dbReference>
<reference evidence="6" key="1">
    <citation type="submission" date="2025-08" db="UniProtKB">
        <authorList>
            <consortium name="RefSeq"/>
        </authorList>
    </citation>
    <scope>IDENTIFICATION</scope>
</reference>
<feature type="domain" description="DH" evidence="4">
    <location>
        <begin position="151"/>
        <end position="333"/>
    </location>
</feature>
<dbReference type="PROSITE" id="PS50010">
    <property type="entry name" value="DH_2"/>
    <property type="match status" value="1"/>
</dbReference>
<dbReference type="Gene3D" id="2.30.29.30">
    <property type="entry name" value="Pleckstrin-homology domain (PH domain)/Phosphotyrosine-binding domain (PTB)"/>
    <property type="match status" value="1"/>
</dbReference>
<keyword evidence="5" id="KW-1185">Reference proteome</keyword>
<gene>
    <name evidence="6" type="primary">LOC115223940</name>
</gene>